<gene>
    <name evidence="2" type="ORF">B4135_1037</name>
    <name evidence="3" type="ORF">C6P37_08690</name>
</gene>
<accession>A0A150MEM1</accession>
<dbReference type="Proteomes" id="UP000257014">
    <property type="component" value="Unassembled WGS sequence"/>
</dbReference>
<sequence>MLNPIQAGGKMPDIPSGKRQIRPCRTKIRPCRPMKGRVGQPRGMKRASRRFHGRKMMVF</sequence>
<feature type="compositionally biased region" description="Basic residues" evidence="1">
    <location>
        <begin position="19"/>
        <end position="35"/>
    </location>
</feature>
<evidence type="ECO:0000313" key="2">
    <source>
        <dbReference type="EMBL" id="KYD22916.1"/>
    </source>
</evidence>
<proteinExistence type="predicted"/>
<dbReference type="STRING" id="301148.B4135_1037"/>
<dbReference type="AlphaFoldDB" id="A0A150MEM1"/>
<feature type="region of interest" description="Disordered" evidence="1">
    <location>
        <begin position="1"/>
        <end position="49"/>
    </location>
</feature>
<comment type="caution">
    <text evidence="2">The sequence shown here is derived from an EMBL/GenBank/DDBJ whole genome shotgun (WGS) entry which is preliminary data.</text>
</comment>
<reference evidence="3 5" key="2">
    <citation type="submission" date="2018-03" db="EMBL/GenBank/DDBJ databases">
        <authorList>
            <person name="Keele B.F."/>
        </authorList>
    </citation>
    <scope>NUCLEOTIDE SEQUENCE [LARGE SCALE GENOMIC DNA]</scope>
    <source>
        <strain evidence="3">ZCTH4_d</strain>
    </source>
</reference>
<name>A0A150MEM1_9BACI</name>
<evidence type="ECO:0000313" key="3">
    <source>
        <dbReference type="EMBL" id="REJ28301.1"/>
    </source>
</evidence>
<reference evidence="2 4" key="1">
    <citation type="submission" date="2016-01" db="EMBL/GenBank/DDBJ databases">
        <title>Draft Genome Sequences of Seven Thermophilic Sporeformers Isolated from Foods.</title>
        <authorList>
            <person name="Berendsen E.M."/>
            <person name="Wells-Bennik M.H."/>
            <person name="Krawcyk A.O."/>
            <person name="De Jong A."/>
            <person name="Holsappel S."/>
            <person name="Eijlander R.T."/>
            <person name="Kuipers O.P."/>
        </authorList>
    </citation>
    <scope>NUCLEOTIDE SEQUENCE [LARGE SCALE GENOMIC DNA]</scope>
    <source>
        <strain evidence="2 4">B4135</strain>
    </source>
</reference>
<evidence type="ECO:0000313" key="5">
    <source>
        <dbReference type="Proteomes" id="UP000257014"/>
    </source>
</evidence>
<evidence type="ECO:0000256" key="1">
    <source>
        <dbReference type="SAM" id="MobiDB-lite"/>
    </source>
</evidence>
<dbReference type="Proteomes" id="UP000075683">
    <property type="component" value="Unassembled WGS sequence"/>
</dbReference>
<dbReference type="EMBL" id="QEWE01000017">
    <property type="protein sequence ID" value="REJ28301.1"/>
    <property type="molecule type" value="Genomic_DNA"/>
</dbReference>
<dbReference type="EMBL" id="LQYT01000005">
    <property type="protein sequence ID" value="KYD22916.1"/>
    <property type="molecule type" value="Genomic_DNA"/>
</dbReference>
<protein>
    <submittedName>
        <fullName evidence="2">Uncharacterized protein</fullName>
    </submittedName>
</protein>
<evidence type="ECO:0000313" key="4">
    <source>
        <dbReference type="Proteomes" id="UP000075683"/>
    </source>
</evidence>
<organism evidence="2 4">
    <name type="scientific">Caldibacillus debilis</name>
    <dbReference type="NCBI Taxonomy" id="301148"/>
    <lineage>
        <taxon>Bacteria</taxon>
        <taxon>Bacillati</taxon>
        <taxon>Bacillota</taxon>
        <taxon>Bacilli</taxon>
        <taxon>Bacillales</taxon>
        <taxon>Bacillaceae</taxon>
        <taxon>Caldibacillus</taxon>
    </lineage>
</organism>